<dbReference type="EMBL" id="HACA01006683">
    <property type="protein sequence ID" value="CDW24044.1"/>
    <property type="molecule type" value="Transcribed_RNA"/>
</dbReference>
<sequence>MNVPNSSIKIRLRKQYPNPGKLYIFTGSTMKRRKNMLKRSSLLNVLD</sequence>
<dbReference type="EMBL" id="HACA01006682">
    <property type="protein sequence ID" value="CDW24043.1"/>
    <property type="molecule type" value="Transcribed_RNA"/>
</dbReference>
<protein>
    <submittedName>
        <fullName evidence="1">Uncharacterized protein</fullName>
    </submittedName>
</protein>
<evidence type="ECO:0000313" key="1">
    <source>
        <dbReference type="EMBL" id="CDW24044.1"/>
    </source>
</evidence>
<proteinExistence type="predicted"/>
<reference evidence="1" key="1">
    <citation type="submission" date="2014-05" db="EMBL/GenBank/DDBJ databases">
        <authorList>
            <person name="Chronopoulou M."/>
        </authorList>
    </citation>
    <scope>NUCLEOTIDE SEQUENCE</scope>
    <source>
        <tissue evidence="1">Whole organism</tissue>
    </source>
</reference>
<organism evidence="1">
    <name type="scientific">Lepeophtheirus salmonis</name>
    <name type="common">Salmon louse</name>
    <name type="synonym">Caligus salmonis</name>
    <dbReference type="NCBI Taxonomy" id="72036"/>
    <lineage>
        <taxon>Eukaryota</taxon>
        <taxon>Metazoa</taxon>
        <taxon>Ecdysozoa</taxon>
        <taxon>Arthropoda</taxon>
        <taxon>Crustacea</taxon>
        <taxon>Multicrustacea</taxon>
        <taxon>Hexanauplia</taxon>
        <taxon>Copepoda</taxon>
        <taxon>Siphonostomatoida</taxon>
        <taxon>Caligidae</taxon>
        <taxon>Lepeophtheirus</taxon>
    </lineage>
</organism>
<accession>A0A0K2TDB7</accession>
<name>A0A0K2TDB7_LEPSM</name>
<dbReference type="AlphaFoldDB" id="A0A0K2TDB7"/>